<dbReference type="SUPFAM" id="SSF53041">
    <property type="entry name" value="Resolvase-like"/>
    <property type="match status" value="1"/>
</dbReference>
<accession>A0ABQ3V6W0</accession>
<name>A0ABQ3V6W0_9CHLR</name>
<reference evidence="2 3" key="1">
    <citation type="journal article" date="2021" name="Int. J. Syst. Evol. Microbiol.">
        <title>Reticulibacter mediterranei gen. nov., sp. nov., within the new family Reticulibacteraceae fam. nov., and Ktedonospora formicarum gen. nov., sp. nov., Ktedonobacter robiniae sp. nov., Dictyobacter formicarum sp. nov. and Dictyobacter arantiisoli sp. nov., belonging to the class Ktedonobacteria.</title>
        <authorList>
            <person name="Yabe S."/>
            <person name="Zheng Y."/>
            <person name="Wang C.M."/>
            <person name="Sakai Y."/>
            <person name="Abe K."/>
            <person name="Yokota A."/>
            <person name="Donadio S."/>
            <person name="Cavaletti L."/>
            <person name="Monciardini P."/>
        </authorList>
    </citation>
    <scope>NUCLEOTIDE SEQUENCE [LARGE SCALE GENOMIC DNA]</scope>
    <source>
        <strain evidence="2 3">SOSP1-30</strain>
    </source>
</reference>
<evidence type="ECO:0000313" key="2">
    <source>
        <dbReference type="EMBL" id="GHO60724.1"/>
    </source>
</evidence>
<dbReference type="Gene3D" id="3.40.50.1390">
    <property type="entry name" value="Resolvase, N-terminal catalytic domain"/>
    <property type="match status" value="1"/>
</dbReference>
<protein>
    <recommendedName>
        <fullName evidence="1">Resolvase/invertase-type recombinase catalytic domain-containing protein</fullName>
    </recommendedName>
</protein>
<dbReference type="Proteomes" id="UP000654345">
    <property type="component" value="Unassembled WGS sequence"/>
</dbReference>
<gene>
    <name evidence="2" type="ORF">KSB_91990</name>
</gene>
<feature type="domain" description="Resolvase/invertase-type recombinase catalytic" evidence="1">
    <location>
        <begin position="2"/>
        <end position="58"/>
    </location>
</feature>
<keyword evidence="3" id="KW-1185">Reference proteome</keyword>
<dbReference type="InterPro" id="IPR006119">
    <property type="entry name" value="Resolv_N"/>
</dbReference>
<dbReference type="InterPro" id="IPR036162">
    <property type="entry name" value="Resolvase-like_N_sf"/>
</dbReference>
<sequence length="58" mass="6854">MNIAVYVRVSGHRQVQTQTIEQQLERLQTHCQCENWFWEDVQIFRDDGYSGASLKRPG</sequence>
<evidence type="ECO:0000313" key="3">
    <source>
        <dbReference type="Proteomes" id="UP000654345"/>
    </source>
</evidence>
<dbReference type="PROSITE" id="PS51736">
    <property type="entry name" value="RECOMBINASES_3"/>
    <property type="match status" value="1"/>
</dbReference>
<organism evidence="2 3">
    <name type="scientific">Ktedonobacter robiniae</name>
    <dbReference type="NCBI Taxonomy" id="2778365"/>
    <lineage>
        <taxon>Bacteria</taxon>
        <taxon>Bacillati</taxon>
        <taxon>Chloroflexota</taxon>
        <taxon>Ktedonobacteria</taxon>
        <taxon>Ktedonobacterales</taxon>
        <taxon>Ktedonobacteraceae</taxon>
        <taxon>Ktedonobacter</taxon>
    </lineage>
</organism>
<comment type="caution">
    <text evidence="2">The sequence shown here is derived from an EMBL/GenBank/DDBJ whole genome shotgun (WGS) entry which is preliminary data.</text>
</comment>
<dbReference type="EMBL" id="BNJG01000006">
    <property type="protein sequence ID" value="GHO60724.1"/>
    <property type="molecule type" value="Genomic_DNA"/>
</dbReference>
<dbReference type="Pfam" id="PF00239">
    <property type="entry name" value="Resolvase"/>
    <property type="match status" value="1"/>
</dbReference>
<evidence type="ECO:0000259" key="1">
    <source>
        <dbReference type="PROSITE" id="PS51736"/>
    </source>
</evidence>
<proteinExistence type="predicted"/>